<sequence length="358" mass="37986">MQDLFMQHDLAQATHVLLTGDSAGGVGAMNNADWIGSMLRQQAPQLQAFKAFIDGGWFLDIAPYASRQDGFTFQKAARTLAGPLQAAFDSSCTSFFGNESSWKCFFAAECFKHLTTPALFHQYLYDSANLGYDSAAWSQFDDFRYKMTESLQGAPAASWNVTSSSCAAGGACSAIAPALAPGSLTAAVEYAEGQSALSQPGRSTRHQPESAAAEPASAPGSLHSAVDYKERQPAVIQPDGSMGGQPGAPAVAPLPAGATARRNGDAEDGESGRRPNLFAPACHLHEIIDGVLFTKSAIGEVRLVEALEAWFTEEWQSVSFMDQTPGLRSNDVCGTDPKATELLAASMARYLVLESSHS</sequence>
<feature type="compositionally biased region" description="Low complexity" evidence="6">
    <location>
        <begin position="247"/>
        <end position="260"/>
    </location>
</feature>
<dbReference type="EMBL" id="CAUYUE010000012">
    <property type="protein sequence ID" value="CAK0785398.1"/>
    <property type="molecule type" value="Genomic_DNA"/>
</dbReference>
<evidence type="ECO:0000256" key="3">
    <source>
        <dbReference type="ARBA" id="ARBA00005784"/>
    </source>
</evidence>
<name>A0AAV1IHI6_9CHLO</name>
<evidence type="ECO:0000256" key="2">
    <source>
        <dbReference type="ARBA" id="ARBA00004191"/>
    </source>
</evidence>
<gene>
    <name evidence="7" type="ORF">CVIRNUC_008607</name>
</gene>
<evidence type="ECO:0000313" key="7">
    <source>
        <dbReference type="EMBL" id="CAK0785398.1"/>
    </source>
</evidence>
<accession>A0AAV1IHI6</accession>
<keyword evidence="5" id="KW-0964">Secreted</keyword>
<comment type="subcellular location">
    <subcellularLocation>
        <location evidence="2 5">Secreted</location>
        <location evidence="2 5">Cell wall</location>
    </subcellularLocation>
</comment>
<dbReference type="EC" id="3.1.1.-" evidence="5"/>
<keyword evidence="8" id="KW-1185">Reference proteome</keyword>
<evidence type="ECO:0000256" key="1">
    <source>
        <dbReference type="ARBA" id="ARBA00003534"/>
    </source>
</evidence>
<feature type="compositionally biased region" description="Basic and acidic residues" evidence="6">
    <location>
        <begin position="262"/>
        <end position="273"/>
    </location>
</feature>
<dbReference type="InterPro" id="IPR004963">
    <property type="entry name" value="PAE/NOTUM"/>
</dbReference>
<dbReference type="PANTHER" id="PTHR21562:SF122">
    <property type="entry name" value="PALMITOLEOYL-PROTEIN CARBOXYLESTERASE NOTUM"/>
    <property type="match status" value="1"/>
</dbReference>
<proteinExistence type="inferred from homology"/>
<dbReference type="Proteomes" id="UP001314263">
    <property type="component" value="Unassembled WGS sequence"/>
</dbReference>
<feature type="region of interest" description="Disordered" evidence="6">
    <location>
        <begin position="195"/>
        <end position="222"/>
    </location>
</feature>
<keyword evidence="5" id="KW-0961">Cell wall biogenesis/degradation</keyword>
<feature type="compositionally biased region" description="Low complexity" evidence="6">
    <location>
        <begin position="209"/>
        <end position="219"/>
    </location>
</feature>
<evidence type="ECO:0000256" key="5">
    <source>
        <dbReference type="RuleBase" id="RU363114"/>
    </source>
</evidence>
<evidence type="ECO:0000256" key="4">
    <source>
        <dbReference type="ARBA" id="ARBA00022512"/>
    </source>
</evidence>
<protein>
    <recommendedName>
        <fullName evidence="5">Pectin acetylesterase</fullName>
        <ecNumber evidence="5">3.1.1.-</ecNumber>
    </recommendedName>
</protein>
<dbReference type="AlphaFoldDB" id="A0AAV1IHI6"/>
<comment type="caution">
    <text evidence="7">The sequence shown here is derived from an EMBL/GenBank/DDBJ whole genome shotgun (WGS) entry which is preliminary data.</text>
</comment>
<comment type="similarity">
    <text evidence="3 5">Belongs to the pectinacetylesterase family.</text>
</comment>
<organism evidence="7 8">
    <name type="scientific">Coccomyxa viridis</name>
    <dbReference type="NCBI Taxonomy" id="1274662"/>
    <lineage>
        <taxon>Eukaryota</taxon>
        <taxon>Viridiplantae</taxon>
        <taxon>Chlorophyta</taxon>
        <taxon>core chlorophytes</taxon>
        <taxon>Trebouxiophyceae</taxon>
        <taxon>Trebouxiophyceae incertae sedis</taxon>
        <taxon>Coccomyxaceae</taxon>
        <taxon>Coccomyxa</taxon>
    </lineage>
</organism>
<reference evidence="7 8" key="1">
    <citation type="submission" date="2023-10" db="EMBL/GenBank/DDBJ databases">
        <authorList>
            <person name="Maclean D."/>
            <person name="Macfadyen A."/>
        </authorList>
    </citation>
    <scope>NUCLEOTIDE SEQUENCE [LARGE SCALE GENOMIC DNA]</scope>
</reference>
<keyword evidence="4 5" id="KW-0134">Cell wall</keyword>
<dbReference type="PANTHER" id="PTHR21562">
    <property type="entry name" value="NOTUM-RELATED"/>
    <property type="match status" value="1"/>
</dbReference>
<dbReference type="GO" id="GO:0016787">
    <property type="term" value="F:hydrolase activity"/>
    <property type="evidence" value="ECO:0007669"/>
    <property type="project" value="UniProtKB-KW"/>
</dbReference>
<feature type="region of interest" description="Disordered" evidence="6">
    <location>
        <begin position="235"/>
        <end position="274"/>
    </location>
</feature>
<evidence type="ECO:0000256" key="6">
    <source>
        <dbReference type="SAM" id="MobiDB-lite"/>
    </source>
</evidence>
<dbReference type="GO" id="GO:0071555">
    <property type="term" value="P:cell wall organization"/>
    <property type="evidence" value="ECO:0007669"/>
    <property type="project" value="UniProtKB-KW"/>
</dbReference>
<keyword evidence="5" id="KW-0378">Hydrolase</keyword>
<evidence type="ECO:0000313" key="8">
    <source>
        <dbReference type="Proteomes" id="UP001314263"/>
    </source>
</evidence>
<dbReference type="Pfam" id="PF03283">
    <property type="entry name" value="PAE"/>
    <property type="match status" value="1"/>
</dbReference>
<comment type="function">
    <text evidence="1 5">Hydrolyzes acetyl esters in homogalacturonan regions of pectin. In type I primary cell wall, galacturonic acid residues of pectin can be acetylated at the O-2 and O-3 positions. Decreasing the degree of acetylation of pectin gels in vitro alters their physical properties.</text>
</comment>